<feature type="compositionally biased region" description="Polar residues" evidence="1">
    <location>
        <begin position="484"/>
        <end position="494"/>
    </location>
</feature>
<accession>A0A1I8FNP9</accession>
<feature type="compositionally biased region" description="Low complexity" evidence="1">
    <location>
        <begin position="270"/>
        <end position="283"/>
    </location>
</feature>
<name>A0A1I8FNP9_9PLAT</name>
<feature type="region of interest" description="Disordered" evidence="1">
    <location>
        <begin position="415"/>
        <end position="494"/>
    </location>
</feature>
<sequence length="494" mass="54590">AVVETVLLYRTPRPGHSEGFLGEASWDATHPAMLLAAASEYAPGGPGSETMPALYTQGAPMRPSDLPWRVTTSDIRSVHEDLGVNKKAAKWVPRILSPEQKQQRIDFWQKFPDQFKDGASANFQNIVTEQQLQQMLQQQRQSSEAAHLQLVYQESFARLCSFWSCISNYSGRLFDLPRHSKLFQRSDKRPRSSSALSRVRDLAMAPTATTASCYRLYPSARCFKPACGSKPKASKSVTLLKSGEEVTRTFRQSRRNRRCTACRRRLRVQGSSASHGGSSSLNSMPPDHAADSTATALDRPFGNSSRAKRNKPGSLKASVSTEGTTQLLPARDIRLSNSVGDSKRIPDKVETISDTATTKVSELDGAWNGFYSSTSAKLIRVGLHRIGWRCAIRIAPRLPADDEAAQSQPVPVLVRRQRRRRPRRTHPSLISGGSGKPAATTAVASRPRKFSEAPPTTRRSGIGSGFKWRRRRVKQDAIGESKASAVQRQRQILG</sequence>
<dbReference type="WBParaSite" id="maker-unitig_42461-snap-gene-0.2-mRNA-1">
    <property type="protein sequence ID" value="maker-unitig_42461-snap-gene-0.2-mRNA-1"/>
    <property type="gene ID" value="maker-unitig_42461-snap-gene-0.2"/>
</dbReference>
<protein>
    <submittedName>
        <fullName evidence="3">SET domain-containing protein</fullName>
    </submittedName>
</protein>
<feature type="region of interest" description="Disordered" evidence="1">
    <location>
        <begin position="264"/>
        <end position="323"/>
    </location>
</feature>
<organism evidence="2 3">
    <name type="scientific">Macrostomum lignano</name>
    <dbReference type="NCBI Taxonomy" id="282301"/>
    <lineage>
        <taxon>Eukaryota</taxon>
        <taxon>Metazoa</taxon>
        <taxon>Spiralia</taxon>
        <taxon>Lophotrochozoa</taxon>
        <taxon>Platyhelminthes</taxon>
        <taxon>Rhabditophora</taxon>
        <taxon>Macrostomorpha</taxon>
        <taxon>Macrostomida</taxon>
        <taxon>Macrostomidae</taxon>
        <taxon>Macrostomum</taxon>
    </lineage>
</organism>
<evidence type="ECO:0000313" key="2">
    <source>
        <dbReference type="Proteomes" id="UP000095280"/>
    </source>
</evidence>
<reference evidence="3" key="1">
    <citation type="submission" date="2016-11" db="UniProtKB">
        <authorList>
            <consortium name="WormBaseParasite"/>
        </authorList>
    </citation>
    <scope>IDENTIFICATION</scope>
</reference>
<evidence type="ECO:0000256" key="1">
    <source>
        <dbReference type="SAM" id="MobiDB-lite"/>
    </source>
</evidence>
<proteinExistence type="predicted"/>
<keyword evidence="2" id="KW-1185">Reference proteome</keyword>
<dbReference type="Proteomes" id="UP000095280">
    <property type="component" value="Unplaced"/>
</dbReference>
<dbReference type="AlphaFoldDB" id="A0A1I8FNP9"/>
<feature type="compositionally biased region" description="Basic residues" evidence="1">
    <location>
        <begin position="415"/>
        <end position="426"/>
    </location>
</feature>
<evidence type="ECO:0000313" key="3">
    <source>
        <dbReference type="WBParaSite" id="maker-unitig_42461-snap-gene-0.2-mRNA-1"/>
    </source>
</evidence>